<comment type="subcellular location">
    <subcellularLocation>
        <location evidence="1">Membrane</location>
        <topology evidence="1">Multi-pass membrane protein</topology>
    </subcellularLocation>
</comment>
<dbReference type="Proteomes" id="UP000237347">
    <property type="component" value="Unassembled WGS sequence"/>
</dbReference>
<keyword evidence="3 7" id="KW-0812">Transmembrane</keyword>
<evidence type="ECO:0000256" key="2">
    <source>
        <dbReference type="ARBA" id="ARBA00022448"/>
    </source>
</evidence>
<dbReference type="SUPFAM" id="SSF103473">
    <property type="entry name" value="MFS general substrate transporter"/>
    <property type="match status" value="1"/>
</dbReference>
<feature type="transmembrane region" description="Helical" evidence="7">
    <location>
        <begin position="113"/>
        <end position="132"/>
    </location>
</feature>
<dbReference type="GO" id="GO:0022857">
    <property type="term" value="F:transmembrane transporter activity"/>
    <property type="evidence" value="ECO:0007669"/>
    <property type="project" value="InterPro"/>
</dbReference>
<dbReference type="InterPro" id="IPR036259">
    <property type="entry name" value="MFS_trans_sf"/>
</dbReference>
<dbReference type="AlphaFoldDB" id="A0AAW0K9X1"/>
<gene>
    <name evidence="8" type="primary">OCT7_5</name>
    <name evidence="8" type="ORF">CFP56_023072</name>
</gene>
<dbReference type="Gene3D" id="1.20.1250.20">
    <property type="entry name" value="MFS general substrate transporter like domains"/>
    <property type="match status" value="1"/>
</dbReference>
<evidence type="ECO:0000256" key="6">
    <source>
        <dbReference type="SAM" id="MobiDB-lite"/>
    </source>
</evidence>
<comment type="caution">
    <text evidence="8">The sequence shown here is derived from an EMBL/GenBank/DDBJ whole genome shotgun (WGS) entry which is preliminary data.</text>
</comment>
<feature type="transmembrane region" description="Helical" evidence="7">
    <location>
        <begin position="16"/>
        <end position="35"/>
    </location>
</feature>
<evidence type="ECO:0000256" key="1">
    <source>
        <dbReference type="ARBA" id="ARBA00004141"/>
    </source>
</evidence>
<evidence type="ECO:0000313" key="9">
    <source>
        <dbReference type="Proteomes" id="UP000237347"/>
    </source>
</evidence>
<protein>
    <submittedName>
        <fullName evidence="8">Organic cation/carnitine transporter 7</fullName>
    </submittedName>
</protein>
<proteinExistence type="predicted"/>
<keyword evidence="9" id="KW-1185">Reference proteome</keyword>
<reference evidence="8 9" key="1">
    <citation type="journal article" date="2018" name="Sci. Data">
        <title>The draft genome sequence of cork oak.</title>
        <authorList>
            <person name="Ramos A.M."/>
            <person name="Usie A."/>
            <person name="Barbosa P."/>
            <person name="Barros P.M."/>
            <person name="Capote T."/>
            <person name="Chaves I."/>
            <person name="Simoes F."/>
            <person name="Abreu I."/>
            <person name="Carrasquinho I."/>
            <person name="Faro C."/>
            <person name="Guimaraes J.B."/>
            <person name="Mendonca D."/>
            <person name="Nobrega F."/>
            <person name="Rodrigues L."/>
            <person name="Saibo N.J.M."/>
            <person name="Varela M.C."/>
            <person name="Egas C."/>
            <person name="Matos J."/>
            <person name="Miguel C.M."/>
            <person name="Oliveira M.M."/>
            <person name="Ricardo C.P."/>
            <person name="Goncalves S."/>
        </authorList>
    </citation>
    <scope>NUCLEOTIDE SEQUENCE [LARGE SCALE GENOMIC DNA]</scope>
    <source>
        <strain evidence="9">cv. HL8</strain>
    </source>
</reference>
<dbReference type="Pfam" id="PF00083">
    <property type="entry name" value="Sugar_tr"/>
    <property type="match status" value="1"/>
</dbReference>
<dbReference type="InterPro" id="IPR005828">
    <property type="entry name" value="MFS_sugar_transport-like"/>
</dbReference>
<evidence type="ECO:0000256" key="3">
    <source>
        <dbReference type="ARBA" id="ARBA00022692"/>
    </source>
</evidence>
<evidence type="ECO:0000256" key="7">
    <source>
        <dbReference type="SAM" id="Phobius"/>
    </source>
</evidence>
<organism evidence="8 9">
    <name type="scientific">Quercus suber</name>
    <name type="common">Cork oak</name>
    <dbReference type="NCBI Taxonomy" id="58331"/>
    <lineage>
        <taxon>Eukaryota</taxon>
        <taxon>Viridiplantae</taxon>
        <taxon>Streptophyta</taxon>
        <taxon>Embryophyta</taxon>
        <taxon>Tracheophyta</taxon>
        <taxon>Spermatophyta</taxon>
        <taxon>Magnoliopsida</taxon>
        <taxon>eudicotyledons</taxon>
        <taxon>Gunneridae</taxon>
        <taxon>Pentapetalae</taxon>
        <taxon>rosids</taxon>
        <taxon>fabids</taxon>
        <taxon>Fagales</taxon>
        <taxon>Fagaceae</taxon>
        <taxon>Quercus</taxon>
    </lineage>
</organism>
<dbReference type="EMBL" id="PKMF04000364">
    <property type="protein sequence ID" value="KAK7835794.1"/>
    <property type="molecule type" value="Genomic_DNA"/>
</dbReference>
<dbReference type="PANTHER" id="PTHR23511">
    <property type="entry name" value="SYNAPTIC VESICLE GLYCOPROTEIN 2"/>
    <property type="match status" value="1"/>
</dbReference>
<feature type="transmembrane region" description="Helical" evidence="7">
    <location>
        <begin position="283"/>
        <end position="302"/>
    </location>
</feature>
<keyword evidence="2" id="KW-0813">Transport</keyword>
<evidence type="ECO:0000256" key="4">
    <source>
        <dbReference type="ARBA" id="ARBA00022989"/>
    </source>
</evidence>
<keyword evidence="4 7" id="KW-1133">Transmembrane helix</keyword>
<feature type="region of interest" description="Disordered" evidence="6">
    <location>
        <begin position="76"/>
        <end position="97"/>
    </location>
</feature>
<dbReference type="PANTHER" id="PTHR23511:SF5">
    <property type="entry name" value="MAJOR FACILITATOR-TYPE TRANSPORTER HXNZ-RELATED"/>
    <property type="match status" value="1"/>
</dbReference>
<dbReference type="GO" id="GO:0016020">
    <property type="term" value="C:membrane"/>
    <property type="evidence" value="ECO:0007669"/>
    <property type="project" value="UniProtKB-SubCell"/>
</dbReference>
<evidence type="ECO:0000313" key="8">
    <source>
        <dbReference type="EMBL" id="KAK7835794.1"/>
    </source>
</evidence>
<keyword evidence="5 7" id="KW-0472">Membrane</keyword>
<evidence type="ECO:0000256" key="5">
    <source>
        <dbReference type="ARBA" id="ARBA00023136"/>
    </source>
</evidence>
<name>A0AAW0K9X1_QUESU</name>
<sequence length="326" mass="36308">MSFVLLIVMTRLNWRWLLAFSSIPAFALLFFYTLVPESARFLCMKGNTIDAHYILEKIARLNRTEIPSGMLVSNAKERQDEEFDPTEETHLLSSTKKKPEELKKGLSFSNNPSPMVVIFWNCFLILCITFLTTELSSVESKCGSTIFHLENLQDNSPNINAFITSLADSFLSPITDEIRVGRKLSVIIMSIFSFHNPSSTGFPSVCYFNNRVIFWSSHVRHGNLDSRTYICPRGIEFATKLLYPTSVRTTGAGVANAMGRIGGMICPLVAIGLVTDCHQTATIILFEAVIVLSAISALLLPFETKGRELSDKLAVSKSTEVPEFGD</sequence>
<accession>A0AAW0K9X1</accession>